<organism evidence="2 3">
    <name type="scientific">Streptosporangium roseum (strain ATCC 12428 / DSM 43021 / JCM 3005 / KCTC 9067 / NCIMB 10171 / NRRL 2505 / NI 9100)</name>
    <dbReference type="NCBI Taxonomy" id="479432"/>
    <lineage>
        <taxon>Bacteria</taxon>
        <taxon>Bacillati</taxon>
        <taxon>Actinomycetota</taxon>
        <taxon>Actinomycetes</taxon>
        <taxon>Streptosporangiales</taxon>
        <taxon>Streptosporangiaceae</taxon>
        <taxon>Streptosporangium</taxon>
    </lineage>
</organism>
<dbReference type="Proteomes" id="UP000002029">
    <property type="component" value="Chromosome"/>
</dbReference>
<gene>
    <name evidence="2" type="ordered locus">Sros_7962</name>
</gene>
<evidence type="ECO:0000313" key="2">
    <source>
        <dbReference type="EMBL" id="ACZ90617.1"/>
    </source>
</evidence>
<name>D2AUG2_STRRD</name>
<evidence type="ECO:0000313" key="3">
    <source>
        <dbReference type="Proteomes" id="UP000002029"/>
    </source>
</evidence>
<keyword evidence="3" id="KW-1185">Reference proteome</keyword>
<dbReference type="EMBL" id="CP001814">
    <property type="protein sequence ID" value="ACZ90617.1"/>
    <property type="molecule type" value="Genomic_DNA"/>
</dbReference>
<accession>D2AUG2</accession>
<feature type="region of interest" description="Disordered" evidence="1">
    <location>
        <begin position="157"/>
        <end position="230"/>
    </location>
</feature>
<reference evidence="2 3" key="1">
    <citation type="journal article" date="2010" name="Stand. Genomic Sci.">
        <title>Complete genome sequence of Streptosporangium roseum type strain (NI 9100).</title>
        <authorList>
            <person name="Nolan M."/>
            <person name="Sikorski J."/>
            <person name="Jando M."/>
            <person name="Lucas S."/>
            <person name="Lapidus A."/>
            <person name="Glavina Del Rio T."/>
            <person name="Chen F."/>
            <person name="Tice H."/>
            <person name="Pitluck S."/>
            <person name="Cheng J.F."/>
            <person name="Chertkov O."/>
            <person name="Sims D."/>
            <person name="Meincke L."/>
            <person name="Brettin T."/>
            <person name="Han C."/>
            <person name="Detter J.C."/>
            <person name="Bruce D."/>
            <person name="Goodwin L."/>
            <person name="Land M."/>
            <person name="Hauser L."/>
            <person name="Chang Y.J."/>
            <person name="Jeffries C.D."/>
            <person name="Ivanova N."/>
            <person name="Mavromatis K."/>
            <person name="Mikhailova N."/>
            <person name="Chen A."/>
            <person name="Palaniappan K."/>
            <person name="Chain P."/>
            <person name="Rohde M."/>
            <person name="Goker M."/>
            <person name="Bristow J."/>
            <person name="Eisen J.A."/>
            <person name="Markowitz V."/>
            <person name="Hugenholtz P."/>
            <person name="Kyrpides N.C."/>
            <person name="Klenk H.P."/>
        </authorList>
    </citation>
    <scope>NUCLEOTIDE SEQUENCE [LARGE SCALE GENOMIC DNA]</scope>
    <source>
        <strain evidence="3">ATCC 12428 / DSM 43021 / JCM 3005 / NI 9100</strain>
    </source>
</reference>
<protein>
    <submittedName>
        <fullName evidence="2">Uncharacterized protein</fullName>
    </submittedName>
</protein>
<sequence length="259" mass="28105">MRRRRPPMSPTGTTGTWPAACRPLIVGQFLQAIIGLGLAQLFGLFGELGCQRGDRFRLVEDACLGRQAVGLDDLRDPVTDQLAVDDCPILTQNVAFLADTARVDYRRGVVTGESVWRAIVLYGANSATYRFAFGATLLDIAAPGLARKAARVRPLVSAPAGRSRGSGVTRRRLRRRPDPGGLPSSGRERCAVHRPHRPAGNERWRPGGSTTVRFSSQADHPCSAQQTRGQRTVDACRRVSAVAEVVVTVVVSPATRSRW</sequence>
<feature type="compositionally biased region" description="Polar residues" evidence="1">
    <location>
        <begin position="208"/>
        <end position="230"/>
    </location>
</feature>
<evidence type="ECO:0000256" key="1">
    <source>
        <dbReference type="SAM" id="MobiDB-lite"/>
    </source>
</evidence>
<dbReference type="AlphaFoldDB" id="D2AUG2"/>
<proteinExistence type="predicted"/>
<dbReference type="KEGG" id="sro:Sros_7962"/>
<dbReference type="HOGENOM" id="CLU_1073330_0_0_11"/>